<accession>A0AC58IGV8</accession>
<gene>
    <name evidence="2" type="primary">r3hdm1</name>
</gene>
<keyword evidence="1" id="KW-1185">Reference proteome</keyword>
<dbReference type="RefSeq" id="XP_073793478.1">
    <property type="nucleotide sequence ID" value="XM_073937377.1"/>
</dbReference>
<sequence>MSESSLDTRSSDVMKVLESDGPHMAEPPATLSDSQQHASQNNGTHTQECVTDQSSSHQTQEKLHIELSQAFHKEETSIKNEDSQKSCDKPEKTERLSKKTLSRDPSQEYTDSTGIDLHEFLVNTLKNNPRDRMMLLKLEQDILDFISNIESQKRKFPPMTSYHRMLLHRVAAYFGLDHNVDQTGKSVIINKTSNTRIPDQKFSEHIKDDKTDDFQKRYILKRDNSSLDQDDGRLRMRLKDDRRSKSIEEREEEYQRARDRIFAQDVQDHFSFDKRIQEDMTFINTQQRRQIFRLRDGRSGNSRQSSSENEQKYSDPRPWSSTDSDSSHRNLKPAMTKANSFSGISLLIRGDSTASSKSTGKLSKTSSDSSSSVGSSSGSLSRPAQLSLPGPVRPFTMAPVAPHPSAPIGGSAASQSSTTNANINANASFYIVPLDASAIPPGSVLLNPQTGLCYAGQPFVNPDGSPVVYNPAMTSQQGRGQQHMTLHPAPPPPPPPPLPPPPQPANHLLAQSSAPSVQFAAAAAVSCPPLLPPPAPPAAFTQQYTVQQDGLSAQFSHMNLVRQASGEAPDPHTGLYPQSLLLQNNQAPPPAPPPPPPPPTGYMISSAGQTISPAYQHHTAVNQTVLQPHAYMQTPLQQVSACYCAPGQFSHSTQHYRTGPPVHYSATQSQTLAPQQTGFQTVMPPQAPSYQSMMGVQQNQNQSLVSSQGGLTNQIQSVMVQYPTMHPYQVSVQQGSQSVPQAAYQQQIMLQGQTNQTPAPSASMQVYYSMMPPTQHSNISSAVGFLPHPGSEQMSFPRAPSPCGSQPITAQQCTAVPPPPPAGGVVMMQLSVPPSQQPRAPTPPHWKPTRYYKPSDIPPQDATQNNPQQLLSPSPSPAQSPAPAHLANLKGPRPGHAPFSIMPQFSRPYAPAPGQGDGRYPPLIGQPLQYNPPIRPPLMHGSHVVNHHHHHHLHHHQGPVGVRHGGRPRRPAKKTLSTDMSQGEMDTGRVLEVTDLPAGISRVEAETLLAELSKVGAVITWLPEPLSPNQPEGAEVTNTEPTKPPHHDLASKYTILALFPSKCAAQNTLHKLNSSITKFRLRTSKAQNEQHTLARSSSQ</sequence>
<reference evidence="2" key="1">
    <citation type="submission" date="2025-08" db="UniProtKB">
        <authorList>
            <consortium name="RefSeq"/>
        </authorList>
    </citation>
    <scope>IDENTIFICATION</scope>
    <source>
        <strain evidence="2">Tuebingen</strain>
        <tissue evidence="2">Fibroblasts and whole tissue</tissue>
    </source>
</reference>
<proteinExistence type="predicted"/>
<protein>
    <submittedName>
        <fullName evidence="2">R3H domain-containing protein 1 isoform X5</fullName>
    </submittedName>
</protein>
<dbReference type="Proteomes" id="UP000000437">
    <property type="component" value="Chromosome 22"/>
</dbReference>
<evidence type="ECO:0000313" key="2">
    <source>
        <dbReference type="RefSeq" id="XP_073793478.1"/>
    </source>
</evidence>
<organism evidence="1 2">
    <name type="scientific">Danio rerio</name>
    <name type="common">Zebrafish</name>
    <name type="synonym">Brachydanio rerio</name>
    <dbReference type="NCBI Taxonomy" id="7955"/>
    <lineage>
        <taxon>Eukaryota</taxon>
        <taxon>Metazoa</taxon>
        <taxon>Chordata</taxon>
        <taxon>Craniata</taxon>
        <taxon>Vertebrata</taxon>
        <taxon>Euteleostomi</taxon>
        <taxon>Actinopterygii</taxon>
        <taxon>Neopterygii</taxon>
        <taxon>Teleostei</taxon>
        <taxon>Ostariophysi</taxon>
        <taxon>Cypriniformes</taxon>
        <taxon>Danionidae</taxon>
        <taxon>Danioninae</taxon>
        <taxon>Danio</taxon>
    </lineage>
</organism>
<name>A0AC58IGV8_DANRE</name>
<evidence type="ECO:0000313" key="1">
    <source>
        <dbReference type="Proteomes" id="UP000000437"/>
    </source>
</evidence>